<organism evidence="7 8">
    <name type="scientific">Chelativorans composti</name>
    <dbReference type="NCBI Taxonomy" id="768533"/>
    <lineage>
        <taxon>Bacteria</taxon>
        <taxon>Pseudomonadati</taxon>
        <taxon>Pseudomonadota</taxon>
        <taxon>Alphaproteobacteria</taxon>
        <taxon>Hyphomicrobiales</taxon>
        <taxon>Phyllobacteriaceae</taxon>
        <taxon>Chelativorans</taxon>
    </lineage>
</organism>
<feature type="domain" description="Cytochrome c" evidence="6">
    <location>
        <begin position="143"/>
        <end position="228"/>
    </location>
</feature>
<dbReference type="Proteomes" id="UP001597373">
    <property type="component" value="Unassembled WGS sequence"/>
</dbReference>
<dbReference type="PANTHER" id="PTHR35008:SF8">
    <property type="entry name" value="ALCOHOL DEHYDROGENASE CYTOCHROME C SUBUNIT"/>
    <property type="match status" value="1"/>
</dbReference>
<accession>A0ABW5DE59</accession>
<dbReference type="PROSITE" id="PS51007">
    <property type="entry name" value="CYTC"/>
    <property type="match status" value="2"/>
</dbReference>
<keyword evidence="8" id="KW-1185">Reference proteome</keyword>
<gene>
    <name evidence="7" type="ORF">ACFSMZ_00150</name>
</gene>
<proteinExistence type="predicted"/>
<dbReference type="Gene3D" id="1.10.760.10">
    <property type="entry name" value="Cytochrome c-like domain"/>
    <property type="match status" value="2"/>
</dbReference>
<evidence type="ECO:0000313" key="7">
    <source>
        <dbReference type="EMBL" id="MFD2258179.1"/>
    </source>
</evidence>
<evidence type="ECO:0000259" key="6">
    <source>
        <dbReference type="PROSITE" id="PS51007"/>
    </source>
</evidence>
<evidence type="ECO:0000256" key="2">
    <source>
        <dbReference type="ARBA" id="ARBA00022723"/>
    </source>
</evidence>
<keyword evidence="1 4" id="KW-0349">Heme</keyword>
<keyword evidence="2 4" id="KW-0479">Metal-binding</keyword>
<evidence type="ECO:0000256" key="3">
    <source>
        <dbReference type="ARBA" id="ARBA00023004"/>
    </source>
</evidence>
<evidence type="ECO:0000313" key="8">
    <source>
        <dbReference type="Proteomes" id="UP001597373"/>
    </source>
</evidence>
<feature type="domain" description="Cytochrome c" evidence="6">
    <location>
        <begin position="31"/>
        <end position="107"/>
    </location>
</feature>
<comment type="caution">
    <text evidence="7">The sequence shown here is derived from an EMBL/GenBank/DDBJ whole genome shotgun (WGS) entry which is preliminary data.</text>
</comment>
<dbReference type="Pfam" id="PF13442">
    <property type="entry name" value="Cytochrome_CBB3"/>
    <property type="match status" value="2"/>
</dbReference>
<sequence>MKVNWRMLLAALGLVAASETSVLAQEGGGAGPMEQGSRLYAQNCAICHGDDGRAVSPDFPSLAESESVEDLSLIVANVHQGVAIMPPFPWLSDEEIAAIASYVRNSWGNAYGQVKAEDVAAIRADLEPASEMRTIWEGVYTAEQAKHGKAVYDGACALCHGRRLDGVPEDRDMLPGPPVGRAKFLRNWDGRSLGALYSYTRWTMPKSNPGFLSEEDYASLLAYMLEVSGVPAGDSPLPADPLETGLIRITPKQ</sequence>
<keyword evidence="3 4" id="KW-0408">Iron</keyword>
<keyword evidence="5" id="KW-0732">Signal</keyword>
<feature type="chain" id="PRO_5046244100" evidence="5">
    <location>
        <begin position="25"/>
        <end position="253"/>
    </location>
</feature>
<reference evidence="8" key="1">
    <citation type="journal article" date="2019" name="Int. J. Syst. Evol. Microbiol.">
        <title>The Global Catalogue of Microorganisms (GCM) 10K type strain sequencing project: providing services to taxonomists for standard genome sequencing and annotation.</title>
        <authorList>
            <consortium name="The Broad Institute Genomics Platform"/>
            <consortium name="The Broad Institute Genome Sequencing Center for Infectious Disease"/>
            <person name="Wu L."/>
            <person name="Ma J."/>
        </authorList>
    </citation>
    <scope>NUCLEOTIDE SEQUENCE [LARGE SCALE GENOMIC DNA]</scope>
    <source>
        <strain evidence="8">KCTC 23707</strain>
    </source>
</reference>
<dbReference type="SUPFAM" id="SSF46626">
    <property type="entry name" value="Cytochrome c"/>
    <property type="match status" value="2"/>
</dbReference>
<evidence type="ECO:0000256" key="5">
    <source>
        <dbReference type="SAM" id="SignalP"/>
    </source>
</evidence>
<dbReference type="EMBL" id="JBHUIR010000001">
    <property type="protein sequence ID" value="MFD2258179.1"/>
    <property type="molecule type" value="Genomic_DNA"/>
</dbReference>
<evidence type="ECO:0000256" key="1">
    <source>
        <dbReference type="ARBA" id="ARBA00022617"/>
    </source>
</evidence>
<dbReference type="RefSeq" id="WP_345097569.1">
    <property type="nucleotide sequence ID" value="NZ_BAABGS010000002.1"/>
</dbReference>
<evidence type="ECO:0000256" key="4">
    <source>
        <dbReference type="PROSITE-ProRule" id="PRU00433"/>
    </source>
</evidence>
<dbReference type="PANTHER" id="PTHR35008">
    <property type="entry name" value="BLL4482 PROTEIN-RELATED"/>
    <property type="match status" value="1"/>
</dbReference>
<dbReference type="InterPro" id="IPR009056">
    <property type="entry name" value="Cyt_c-like_dom"/>
</dbReference>
<protein>
    <submittedName>
        <fullName evidence="7">Cytochrome c</fullName>
    </submittedName>
</protein>
<feature type="signal peptide" evidence="5">
    <location>
        <begin position="1"/>
        <end position="24"/>
    </location>
</feature>
<name>A0ABW5DE59_9HYPH</name>
<dbReference type="InterPro" id="IPR036909">
    <property type="entry name" value="Cyt_c-like_dom_sf"/>
</dbReference>
<dbReference type="InterPro" id="IPR051459">
    <property type="entry name" value="Cytochrome_c-type_DH"/>
</dbReference>